<protein>
    <submittedName>
        <fullName evidence="1">Uncharacterized protein</fullName>
    </submittedName>
</protein>
<evidence type="ECO:0000313" key="1">
    <source>
        <dbReference type="EMBL" id="KAI4867369.1"/>
    </source>
</evidence>
<sequence length="926" mass="101846">MASSSTTPDTLITLKVNFDGVNRRFKLPLRELVVSTLEDKLRAFLQIPVGTPATFERYSDSAASFIVLNSLNIPAYKQLYRAAKAKQKLKLRVTSQPKPEPQPEPELESEPATIPEIKPEEVAVPKAVTIEDEIEAEGKETANSVDDVPSSSPAPSSTALDEVPAGTLDSIAVSEIHSDLPSFIKLWRTQGMPRIHLRQNSEGKEVIDLVNSASEAEPLISLESMEETSNSGSRARCPFSTMCDAADLTHEDLILGDCKSEVPREVLSEEVATAPKAEEEGDEEVNAKDETLNLLGCPKRPFTVCCNSCDRAVPDAHFHCSTCDDGDFDLCQDCVDRGITCYDDDHWLIKRFIKDGLINNSTTHVAPKPTRPQPNKETSTVSLPIRSAEWSPVPSWDASFSDRTCNCCVQDFSGEDFLHCTVCDDFDLCKSCFAKDKHGHHPAHGFTPAVKGTVFEHSVSSRLSPGRNAVHNAICDGCDKYVRGIRHKCLDCPDWDYCSECAKDASFIHPNHRFVTIYDPLTDRSVRATSRSVHPGICCDGPLCSASRGNSKYIVGVRYKCAVCHDTDFCANCEASPSNTHNKTHPLIKFKTPVRHVSVTTNGEHEDGQPLPQMGDRAVQANHVRATGTATSTHEDIAATPVQTVVDVHPVESKPTESEVKKEAEVKVEEKVSDAPLATVTEKLPSLSELRAVFLHDTVADGTIMPPNHTFEQVWVLRNEGETAWPAGCSVKFVGGDYMGAIDPTHPAGIHELVSASESTICYNALKPGQEFPFTVLMRTPDRQGKVISYWRLTTPEGVKFGHKLWCDVTVLAPTAKVQTEREEDEIAAPVPEMAESQMIIPKLQHESPSSSMHGATQSEGQTEAETETLAQSTHEDQDEDDFEDCGQDEEWADSDDGFMTDEEYDILDASDEEYLSEQQKSASKK</sequence>
<name>A0ACB9Z6H7_9PEZI</name>
<keyword evidence="2" id="KW-1185">Reference proteome</keyword>
<gene>
    <name evidence="1" type="ORF">F4820DRAFT_210436</name>
</gene>
<reference evidence="1 2" key="1">
    <citation type="journal article" date="2022" name="New Phytol.">
        <title>Ecological generalism drives hyperdiversity of secondary metabolite gene clusters in xylarialean endophytes.</title>
        <authorList>
            <person name="Franco M.E.E."/>
            <person name="Wisecaver J.H."/>
            <person name="Arnold A.E."/>
            <person name="Ju Y.M."/>
            <person name="Slot J.C."/>
            <person name="Ahrendt S."/>
            <person name="Moore L.P."/>
            <person name="Eastman K.E."/>
            <person name="Scott K."/>
            <person name="Konkel Z."/>
            <person name="Mondo S.J."/>
            <person name="Kuo A."/>
            <person name="Hayes R.D."/>
            <person name="Haridas S."/>
            <person name="Andreopoulos B."/>
            <person name="Riley R."/>
            <person name="LaButti K."/>
            <person name="Pangilinan J."/>
            <person name="Lipzen A."/>
            <person name="Amirebrahimi M."/>
            <person name="Yan J."/>
            <person name="Adam C."/>
            <person name="Keymanesh K."/>
            <person name="Ng V."/>
            <person name="Louie K."/>
            <person name="Northen T."/>
            <person name="Drula E."/>
            <person name="Henrissat B."/>
            <person name="Hsieh H.M."/>
            <person name="Youens-Clark K."/>
            <person name="Lutzoni F."/>
            <person name="Miadlikowska J."/>
            <person name="Eastwood D.C."/>
            <person name="Hamelin R.C."/>
            <person name="Grigoriev I.V."/>
            <person name="U'Ren J.M."/>
        </authorList>
    </citation>
    <scope>NUCLEOTIDE SEQUENCE [LARGE SCALE GENOMIC DNA]</scope>
    <source>
        <strain evidence="1 2">CBS 119005</strain>
    </source>
</reference>
<comment type="caution">
    <text evidence="1">The sequence shown here is derived from an EMBL/GenBank/DDBJ whole genome shotgun (WGS) entry which is preliminary data.</text>
</comment>
<dbReference type="Proteomes" id="UP001497700">
    <property type="component" value="Unassembled WGS sequence"/>
</dbReference>
<dbReference type="EMBL" id="MU393448">
    <property type="protein sequence ID" value="KAI4867369.1"/>
    <property type="molecule type" value="Genomic_DNA"/>
</dbReference>
<organism evidence="1 2">
    <name type="scientific">Hypoxylon rubiginosum</name>
    <dbReference type="NCBI Taxonomy" id="110542"/>
    <lineage>
        <taxon>Eukaryota</taxon>
        <taxon>Fungi</taxon>
        <taxon>Dikarya</taxon>
        <taxon>Ascomycota</taxon>
        <taxon>Pezizomycotina</taxon>
        <taxon>Sordariomycetes</taxon>
        <taxon>Xylariomycetidae</taxon>
        <taxon>Xylariales</taxon>
        <taxon>Hypoxylaceae</taxon>
        <taxon>Hypoxylon</taxon>
    </lineage>
</organism>
<proteinExistence type="predicted"/>
<evidence type="ECO:0000313" key="2">
    <source>
        <dbReference type="Proteomes" id="UP001497700"/>
    </source>
</evidence>
<accession>A0ACB9Z6H7</accession>